<dbReference type="Gene3D" id="1.10.3430.10">
    <property type="entry name" value="Ammonium transporter AmtB like domains"/>
    <property type="match status" value="1"/>
</dbReference>
<evidence type="ECO:0000256" key="1">
    <source>
        <dbReference type="ARBA" id="ARBA00004141"/>
    </source>
</evidence>
<dbReference type="GO" id="GO:0008519">
    <property type="term" value="F:ammonium channel activity"/>
    <property type="evidence" value="ECO:0007669"/>
    <property type="project" value="InterPro"/>
</dbReference>
<dbReference type="PANTHER" id="PTHR43029:SF10">
    <property type="entry name" value="AMMONIUM TRANSPORTER MEP2"/>
    <property type="match status" value="1"/>
</dbReference>
<accession>A0A193QGZ7</accession>
<evidence type="ECO:0000256" key="2">
    <source>
        <dbReference type="ARBA" id="ARBA00005887"/>
    </source>
</evidence>
<evidence type="ECO:0000259" key="9">
    <source>
        <dbReference type="Pfam" id="PF00909"/>
    </source>
</evidence>
<dbReference type="InterPro" id="IPR001905">
    <property type="entry name" value="Ammonium_transpt"/>
</dbReference>
<protein>
    <submittedName>
        <fullName evidence="10">Ammonia channel</fullName>
    </submittedName>
</protein>
<evidence type="ECO:0000256" key="5">
    <source>
        <dbReference type="ARBA" id="ARBA00022989"/>
    </source>
</evidence>
<evidence type="ECO:0000256" key="3">
    <source>
        <dbReference type="ARBA" id="ARBA00022448"/>
    </source>
</evidence>
<dbReference type="SUPFAM" id="SSF111352">
    <property type="entry name" value="Ammonium transporter"/>
    <property type="match status" value="1"/>
</dbReference>
<keyword evidence="4 8" id="KW-0812">Transmembrane</keyword>
<keyword evidence="3" id="KW-0813">Transport</keyword>
<feature type="domain" description="Ammonium transporter AmtB-like" evidence="9">
    <location>
        <begin position="3"/>
        <end position="96"/>
    </location>
</feature>
<evidence type="ECO:0000313" key="10">
    <source>
        <dbReference type="EMBL" id="CRL44426.1"/>
    </source>
</evidence>
<dbReference type="Pfam" id="PF00909">
    <property type="entry name" value="Ammonium_transp"/>
    <property type="match status" value="1"/>
</dbReference>
<keyword evidence="5 8" id="KW-1133">Transmembrane helix</keyword>
<evidence type="ECO:0000313" key="11">
    <source>
        <dbReference type="Proteomes" id="UP000245838"/>
    </source>
</evidence>
<dbReference type="GO" id="GO:0005886">
    <property type="term" value="C:plasma membrane"/>
    <property type="evidence" value="ECO:0007669"/>
    <property type="project" value="TreeGrafter"/>
</dbReference>
<sequence>MVKLKKWLKVDDVCDVFDVHGVCGIVGCLLTGVFSSASLGGIGYAEGITIRHQVWVQLISVVVCLIWSGVVAFIGFKIADMMVGLHVSEEQEREGLE</sequence>
<feature type="transmembrane region" description="Helical" evidence="8">
    <location>
        <begin position="21"/>
        <end position="42"/>
    </location>
</feature>
<evidence type="ECO:0000256" key="7">
    <source>
        <dbReference type="ARBA" id="ARBA00023177"/>
    </source>
</evidence>
<evidence type="ECO:0000256" key="8">
    <source>
        <dbReference type="SAM" id="Phobius"/>
    </source>
</evidence>
<dbReference type="InterPro" id="IPR024041">
    <property type="entry name" value="NH4_transpt_AmtB-like_dom"/>
</dbReference>
<proteinExistence type="inferred from homology"/>
<dbReference type="PANTHER" id="PTHR43029">
    <property type="entry name" value="AMMONIUM TRANSPORTER MEP2"/>
    <property type="match status" value="1"/>
</dbReference>
<feature type="transmembrane region" description="Helical" evidence="8">
    <location>
        <begin position="54"/>
        <end position="76"/>
    </location>
</feature>
<reference evidence="10 11" key="1">
    <citation type="submission" date="2015-05" db="EMBL/GenBank/DDBJ databases">
        <authorList>
            <person name="Goodhead I."/>
        </authorList>
    </citation>
    <scope>NUCLEOTIDE SEQUENCE [LARGE SCALE GENOMIC DNA]</scope>
    <source>
        <strain evidence="11">morsitans</strain>
    </source>
</reference>
<keyword evidence="6 8" id="KW-0472">Membrane</keyword>
<evidence type="ECO:0000256" key="4">
    <source>
        <dbReference type="ARBA" id="ARBA00022692"/>
    </source>
</evidence>
<organism evidence="10 11">
    <name type="scientific">Sodalis glossinidius (strain morsitans)</name>
    <dbReference type="NCBI Taxonomy" id="343509"/>
    <lineage>
        <taxon>Bacteria</taxon>
        <taxon>Pseudomonadati</taxon>
        <taxon>Pseudomonadota</taxon>
        <taxon>Gammaproteobacteria</taxon>
        <taxon>Enterobacterales</taxon>
        <taxon>Bruguierivoracaceae</taxon>
        <taxon>Sodalis</taxon>
    </lineage>
</organism>
<comment type="subcellular location">
    <subcellularLocation>
        <location evidence="1">Membrane</location>
        <topology evidence="1">Multi-pass membrane protein</topology>
    </subcellularLocation>
</comment>
<name>A0A193QGZ7_SODGM</name>
<gene>
    <name evidence="10" type="primary">amtB_2</name>
    <name evidence="10" type="ORF">SGGMMB4_01537</name>
</gene>
<dbReference type="EMBL" id="LN854557">
    <property type="protein sequence ID" value="CRL44426.1"/>
    <property type="molecule type" value="Genomic_DNA"/>
</dbReference>
<dbReference type="InterPro" id="IPR029020">
    <property type="entry name" value="Ammonium/urea_transptr"/>
</dbReference>
<dbReference type="AlphaFoldDB" id="A0A193QGZ7"/>
<evidence type="ECO:0000256" key="6">
    <source>
        <dbReference type="ARBA" id="ARBA00023136"/>
    </source>
</evidence>
<keyword evidence="7" id="KW-0924">Ammonia transport</keyword>
<comment type="similarity">
    <text evidence="2">Belongs to the ammonia transporter channel (TC 1.A.11.2) family.</text>
</comment>
<dbReference type="Proteomes" id="UP000245838">
    <property type="component" value="Chromosome sggmmb4_Chromosome"/>
</dbReference>